<dbReference type="VEuPathDB" id="FungiDB:BD410DRAFT_830537"/>
<evidence type="ECO:0000313" key="2">
    <source>
        <dbReference type="EMBL" id="TDL19104.1"/>
    </source>
</evidence>
<keyword evidence="1" id="KW-0472">Membrane</keyword>
<keyword evidence="1" id="KW-0812">Transmembrane</keyword>
<dbReference type="Proteomes" id="UP000294933">
    <property type="component" value="Unassembled WGS sequence"/>
</dbReference>
<accession>A0A4Y7PUL4</accession>
<feature type="transmembrane region" description="Helical" evidence="1">
    <location>
        <begin position="79"/>
        <end position="106"/>
    </location>
</feature>
<organism evidence="2 3">
    <name type="scientific">Rickenella mellea</name>
    <dbReference type="NCBI Taxonomy" id="50990"/>
    <lineage>
        <taxon>Eukaryota</taxon>
        <taxon>Fungi</taxon>
        <taxon>Dikarya</taxon>
        <taxon>Basidiomycota</taxon>
        <taxon>Agaricomycotina</taxon>
        <taxon>Agaricomycetes</taxon>
        <taxon>Hymenochaetales</taxon>
        <taxon>Rickenellaceae</taxon>
        <taxon>Rickenella</taxon>
    </lineage>
</organism>
<gene>
    <name evidence="2" type="ORF">BD410DRAFT_830537</name>
</gene>
<dbReference type="EMBL" id="ML170200">
    <property type="protein sequence ID" value="TDL19104.1"/>
    <property type="molecule type" value="Genomic_DNA"/>
</dbReference>
<keyword evidence="1" id="KW-1133">Transmembrane helix</keyword>
<proteinExistence type="predicted"/>
<evidence type="ECO:0000256" key="1">
    <source>
        <dbReference type="SAM" id="Phobius"/>
    </source>
</evidence>
<protein>
    <submittedName>
        <fullName evidence="2">Uncharacterized protein</fullName>
    </submittedName>
</protein>
<reference evidence="2 3" key="1">
    <citation type="submission" date="2018-06" db="EMBL/GenBank/DDBJ databases">
        <title>A transcriptomic atlas of mushroom development highlights an independent origin of complex multicellularity.</title>
        <authorList>
            <consortium name="DOE Joint Genome Institute"/>
            <person name="Krizsan K."/>
            <person name="Almasi E."/>
            <person name="Merenyi Z."/>
            <person name="Sahu N."/>
            <person name="Viragh M."/>
            <person name="Koszo T."/>
            <person name="Mondo S."/>
            <person name="Kiss B."/>
            <person name="Balint B."/>
            <person name="Kues U."/>
            <person name="Barry K."/>
            <person name="Hegedus J.C."/>
            <person name="Henrissat B."/>
            <person name="Johnson J."/>
            <person name="Lipzen A."/>
            <person name="Ohm R."/>
            <person name="Nagy I."/>
            <person name="Pangilinan J."/>
            <person name="Yan J."/>
            <person name="Xiong Y."/>
            <person name="Grigoriev I.V."/>
            <person name="Hibbett D.S."/>
            <person name="Nagy L.G."/>
        </authorList>
    </citation>
    <scope>NUCLEOTIDE SEQUENCE [LARGE SCALE GENOMIC DNA]</scope>
    <source>
        <strain evidence="2 3">SZMC22713</strain>
    </source>
</reference>
<name>A0A4Y7PUL4_9AGAM</name>
<evidence type="ECO:0000313" key="3">
    <source>
        <dbReference type="Proteomes" id="UP000294933"/>
    </source>
</evidence>
<dbReference type="AlphaFoldDB" id="A0A4Y7PUL4"/>
<sequence>MPWVRVAEMFLEEKRICPNYDQTHSTQSELLSCGPLAQHDHKRRPSARTFTEALTKPSTVVGTAPPAPRRKKLDDGFHVTLMIPVVPVVGMMTSSAVGDLGLWYLIGIATD</sequence>
<keyword evidence="3" id="KW-1185">Reference proteome</keyword>